<evidence type="ECO:0000313" key="3">
    <source>
        <dbReference type="EMBL" id="CAJ1393990.1"/>
    </source>
</evidence>
<name>A0AA36IW52_9DINO</name>
<feature type="domain" description="Mei2-like C-terminal RNA recognition motif" evidence="2">
    <location>
        <begin position="27"/>
        <end position="122"/>
    </location>
</feature>
<feature type="region of interest" description="Disordered" evidence="1">
    <location>
        <begin position="247"/>
        <end position="280"/>
    </location>
</feature>
<feature type="region of interest" description="Disordered" evidence="1">
    <location>
        <begin position="297"/>
        <end position="323"/>
    </location>
</feature>
<dbReference type="Pfam" id="PF04059">
    <property type="entry name" value="RRM_2"/>
    <property type="match status" value="1"/>
</dbReference>
<gene>
    <name evidence="3" type="ORF">EVOR1521_LOCUS18735</name>
</gene>
<comment type="caution">
    <text evidence="3">The sequence shown here is derived from an EMBL/GenBank/DDBJ whole genome shotgun (WGS) entry which is preliminary data.</text>
</comment>
<dbReference type="Proteomes" id="UP001178507">
    <property type="component" value="Unassembled WGS sequence"/>
</dbReference>
<evidence type="ECO:0000256" key="1">
    <source>
        <dbReference type="SAM" id="MobiDB-lite"/>
    </source>
</evidence>
<proteinExistence type="predicted"/>
<dbReference type="InterPro" id="IPR007201">
    <property type="entry name" value="Mei2-like_Rrm_C"/>
</dbReference>
<accession>A0AA36IW52</accession>
<dbReference type="SUPFAM" id="SSF54928">
    <property type="entry name" value="RNA-binding domain, RBD"/>
    <property type="match status" value="1"/>
</dbReference>
<feature type="compositionally biased region" description="Acidic residues" evidence="1">
    <location>
        <begin position="269"/>
        <end position="279"/>
    </location>
</feature>
<dbReference type="EMBL" id="CAUJNA010002702">
    <property type="protein sequence ID" value="CAJ1393990.1"/>
    <property type="molecule type" value="Genomic_DNA"/>
</dbReference>
<dbReference type="AlphaFoldDB" id="A0AA36IW52"/>
<dbReference type="GO" id="GO:0003676">
    <property type="term" value="F:nucleic acid binding"/>
    <property type="evidence" value="ECO:0007669"/>
    <property type="project" value="InterPro"/>
</dbReference>
<evidence type="ECO:0000259" key="2">
    <source>
        <dbReference type="Pfam" id="PF04059"/>
    </source>
</evidence>
<reference evidence="3" key="1">
    <citation type="submission" date="2023-08" db="EMBL/GenBank/DDBJ databases">
        <authorList>
            <person name="Chen Y."/>
            <person name="Shah S."/>
            <person name="Dougan E. K."/>
            <person name="Thang M."/>
            <person name="Chan C."/>
        </authorList>
    </citation>
    <scope>NUCLEOTIDE SEQUENCE</scope>
</reference>
<sequence>MTRRNSQWKPRSSKAAWNPQTPEGYETTVVLTGLPRTLNADILLGLLDEKFQYCYNYFYLPMDMDKFENTGLAYINFRSPANAVECQHYFQGFTNWGGGHRSERSCAAQWSTIQGYAANIEKQRKLNWAASNIPEDCKPMVFDPQGTRLPTTYIFPPEAVKLEPKGWMEAKAKGGNSWTDEWYGEEWYGENTSETGNPKSRWNDRWGNKDEPWWRYGTDTRWRQEETSYWTSGATRMSRGGAMKLTLAGDRRNQATGGSGATRATGAEAAEDPQIDGDPGEAAVLALKPTVDEMVKKAEEAGDQPKLLPPPQRKPKGGGPEEPVASLGVARYACPECSTCFAKWSACQHHVLSETRCRRGLPEKPDLQELQSRCKEAAEKLPDDQKAGGKLPFHDGAIVKDVRRFQ</sequence>
<keyword evidence="4" id="KW-1185">Reference proteome</keyword>
<organism evidence="3 4">
    <name type="scientific">Effrenium voratum</name>
    <dbReference type="NCBI Taxonomy" id="2562239"/>
    <lineage>
        <taxon>Eukaryota</taxon>
        <taxon>Sar</taxon>
        <taxon>Alveolata</taxon>
        <taxon>Dinophyceae</taxon>
        <taxon>Suessiales</taxon>
        <taxon>Symbiodiniaceae</taxon>
        <taxon>Effrenium</taxon>
    </lineage>
</organism>
<evidence type="ECO:0000313" key="4">
    <source>
        <dbReference type="Proteomes" id="UP001178507"/>
    </source>
</evidence>
<feature type="compositionally biased region" description="Polar residues" evidence="1">
    <location>
        <begin position="1"/>
        <end position="10"/>
    </location>
</feature>
<feature type="region of interest" description="Disordered" evidence="1">
    <location>
        <begin position="1"/>
        <end position="20"/>
    </location>
</feature>
<protein>
    <recommendedName>
        <fullName evidence="2">Mei2-like C-terminal RNA recognition motif domain-containing protein</fullName>
    </recommendedName>
</protein>
<dbReference type="InterPro" id="IPR035979">
    <property type="entry name" value="RBD_domain_sf"/>
</dbReference>